<evidence type="ECO:0000313" key="2">
    <source>
        <dbReference type="Proteomes" id="UP000384354"/>
    </source>
</evidence>
<dbReference type="OrthoDB" id="8548211at2"/>
<reference evidence="1 2" key="1">
    <citation type="submission" date="2019-08" db="EMBL/GenBank/DDBJ databases">
        <authorList>
            <person name="Peeters C."/>
        </authorList>
    </citation>
    <scope>NUCLEOTIDE SEQUENCE [LARGE SCALE GENOMIC DNA]</scope>
    <source>
        <strain evidence="1 2">LMG 31106</strain>
    </source>
</reference>
<dbReference type="EMBL" id="CABPSL010000004">
    <property type="protein sequence ID" value="VVD89039.1"/>
    <property type="molecule type" value="Genomic_DNA"/>
</dbReference>
<evidence type="ECO:0000313" key="1">
    <source>
        <dbReference type="EMBL" id="VVD89039.1"/>
    </source>
</evidence>
<protein>
    <recommendedName>
        <fullName evidence="3">DUF3293 domain-containing protein</fullName>
    </recommendedName>
</protein>
<dbReference type="RefSeq" id="WP_150562909.1">
    <property type="nucleotide sequence ID" value="NZ_CABPSL010000004.1"/>
</dbReference>
<sequence length="142" mass="15430">MIFSSNINSDTIQAYLETHYCVEGVLPMTLRVGVQNSSLLILHEAAHVESSAFITACNPFSHACEHGANALRQKDLACELTQVGLRFIGGIGQHPSNKWPGEPSFLVLGVSLEAAKDLGERYEQNAIVWAGDDAVPQLVLLR</sequence>
<name>A0A5E4TSM3_9BURK</name>
<accession>A0A5E4TSM3</accession>
<dbReference type="Pfam" id="PF11697">
    <property type="entry name" value="DUF3293"/>
    <property type="match status" value="1"/>
</dbReference>
<gene>
    <name evidence="1" type="ORF">PCE31106_01513</name>
</gene>
<proteinExistence type="predicted"/>
<dbReference type="Proteomes" id="UP000384354">
    <property type="component" value="Unassembled WGS sequence"/>
</dbReference>
<dbReference type="AlphaFoldDB" id="A0A5E4TSM3"/>
<dbReference type="InterPro" id="IPR021710">
    <property type="entry name" value="DUF3293"/>
</dbReference>
<organism evidence="1 2">
    <name type="scientific">Pandoraea cepalis</name>
    <dbReference type="NCBI Taxonomy" id="2508294"/>
    <lineage>
        <taxon>Bacteria</taxon>
        <taxon>Pseudomonadati</taxon>
        <taxon>Pseudomonadota</taxon>
        <taxon>Betaproteobacteria</taxon>
        <taxon>Burkholderiales</taxon>
        <taxon>Burkholderiaceae</taxon>
        <taxon>Pandoraea</taxon>
    </lineage>
</organism>
<evidence type="ECO:0008006" key="3">
    <source>
        <dbReference type="Google" id="ProtNLM"/>
    </source>
</evidence>